<feature type="region of interest" description="Disordered" evidence="1">
    <location>
        <begin position="230"/>
        <end position="304"/>
    </location>
</feature>
<feature type="transmembrane region" description="Helical" evidence="2">
    <location>
        <begin position="206"/>
        <end position="225"/>
    </location>
</feature>
<evidence type="ECO:0008006" key="6">
    <source>
        <dbReference type="Google" id="ProtNLM"/>
    </source>
</evidence>
<reference evidence="4 5" key="1">
    <citation type="submission" date="2024-08" db="EMBL/GenBank/DDBJ databases">
        <title>Genome mining of Saccharopolyspora cebuensis PGLac3 from Nigerian medicinal plant.</title>
        <authorList>
            <person name="Ezeobiora C.E."/>
            <person name="Igbokwe N.H."/>
            <person name="Amin D.H."/>
            <person name="Mendie U.E."/>
        </authorList>
    </citation>
    <scope>NUCLEOTIDE SEQUENCE [LARGE SCALE GENOMIC DNA]</scope>
    <source>
        <strain evidence="4 5">PGLac3</strain>
    </source>
</reference>
<keyword evidence="5" id="KW-1185">Reference proteome</keyword>
<keyword evidence="2" id="KW-0812">Transmembrane</keyword>
<accession>A0ABV4CKN2</accession>
<dbReference type="RefSeq" id="WP_345358801.1">
    <property type="nucleotide sequence ID" value="NZ_BAABII010000004.1"/>
</dbReference>
<dbReference type="EMBL" id="JBGEHV010000039">
    <property type="protein sequence ID" value="MEY8041631.1"/>
    <property type="molecule type" value="Genomic_DNA"/>
</dbReference>
<keyword evidence="2" id="KW-1133">Transmembrane helix</keyword>
<name>A0ABV4CKN2_9PSEU</name>
<comment type="caution">
    <text evidence="4">The sequence shown here is derived from an EMBL/GenBank/DDBJ whole genome shotgun (WGS) entry which is preliminary data.</text>
</comment>
<evidence type="ECO:0000256" key="1">
    <source>
        <dbReference type="SAM" id="MobiDB-lite"/>
    </source>
</evidence>
<evidence type="ECO:0000256" key="2">
    <source>
        <dbReference type="SAM" id="Phobius"/>
    </source>
</evidence>
<feature type="compositionally biased region" description="Pro residues" evidence="1">
    <location>
        <begin position="236"/>
        <end position="304"/>
    </location>
</feature>
<evidence type="ECO:0000313" key="4">
    <source>
        <dbReference type="EMBL" id="MEY8041631.1"/>
    </source>
</evidence>
<sequence>MSALARTVLLPAGLVAALLTTGGTAHADGPGFFGDDDVIRYDRTSSYSGPLLPPFTPTDGRELAAELAEAERAHGICFGWELHDGNTDDPPEQGSSRGPGTDAESCARWAEVRATVAWDHLSYDGAVDLVVAASPDLRPLPSVEDFTGVGVTGERLVEHPIGTTGQAAMALPLLLVETGALPPVPTPAAERGAPPRPLPEMDEAGPWGWVGGLGAFAVLAVGLGVRGRIKHRQASAPPPPPPPQQGPPQGMPPGPPPGMPPQGPWPGPPPGGPSPQGPWPGPPPGGPPQAPPPWPPPQNPPPRH</sequence>
<feature type="signal peptide" evidence="3">
    <location>
        <begin position="1"/>
        <end position="27"/>
    </location>
</feature>
<keyword evidence="3" id="KW-0732">Signal</keyword>
<protein>
    <recommendedName>
        <fullName evidence="6">MYXO-CTERM domain-containing protein</fullName>
    </recommendedName>
</protein>
<feature type="region of interest" description="Disordered" evidence="1">
    <location>
        <begin position="81"/>
        <end position="104"/>
    </location>
</feature>
<organism evidence="4 5">
    <name type="scientific">Saccharopolyspora cebuensis</name>
    <dbReference type="NCBI Taxonomy" id="418759"/>
    <lineage>
        <taxon>Bacteria</taxon>
        <taxon>Bacillati</taxon>
        <taxon>Actinomycetota</taxon>
        <taxon>Actinomycetes</taxon>
        <taxon>Pseudonocardiales</taxon>
        <taxon>Pseudonocardiaceae</taxon>
        <taxon>Saccharopolyspora</taxon>
    </lineage>
</organism>
<gene>
    <name evidence="4" type="ORF">AB8O55_19665</name>
</gene>
<evidence type="ECO:0000256" key="3">
    <source>
        <dbReference type="SAM" id="SignalP"/>
    </source>
</evidence>
<dbReference type="Proteomes" id="UP001564626">
    <property type="component" value="Unassembled WGS sequence"/>
</dbReference>
<evidence type="ECO:0000313" key="5">
    <source>
        <dbReference type="Proteomes" id="UP001564626"/>
    </source>
</evidence>
<feature type="chain" id="PRO_5047065743" description="MYXO-CTERM domain-containing protein" evidence="3">
    <location>
        <begin position="28"/>
        <end position="304"/>
    </location>
</feature>
<keyword evidence="2" id="KW-0472">Membrane</keyword>
<dbReference type="PRINTS" id="PR01217">
    <property type="entry name" value="PRICHEXTENSN"/>
</dbReference>
<proteinExistence type="predicted"/>